<gene>
    <name evidence="5" type="ORF">AB4875_16985</name>
</gene>
<dbReference type="InterPro" id="IPR008183">
    <property type="entry name" value="Aldose_1/G6P_1-epimerase"/>
</dbReference>
<dbReference type="EC" id="5.1.3.15" evidence="4"/>
<keyword evidence="6" id="KW-1185">Reference proteome</keyword>
<keyword evidence="3 4" id="KW-0413">Isomerase</keyword>
<evidence type="ECO:0000256" key="3">
    <source>
        <dbReference type="ARBA" id="ARBA00023235"/>
    </source>
</evidence>
<evidence type="ECO:0000313" key="5">
    <source>
        <dbReference type="EMBL" id="MEX1667194.1"/>
    </source>
</evidence>
<dbReference type="CDD" id="cd09020">
    <property type="entry name" value="D-hex-6-P-epi_like"/>
    <property type="match status" value="1"/>
</dbReference>
<comment type="caution">
    <text evidence="5">The sequence shown here is derived from an EMBL/GenBank/DDBJ whole genome shotgun (WGS) entry which is preliminary data.</text>
</comment>
<organism evidence="5 6">
    <name type="scientific">Zhongshania arctica</name>
    <dbReference type="NCBI Taxonomy" id="3238302"/>
    <lineage>
        <taxon>Bacteria</taxon>
        <taxon>Pseudomonadati</taxon>
        <taxon>Pseudomonadota</taxon>
        <taxon>Gammaproteobacteria</taxon>
        <taxon>Cellvibrionales</taxon>
        <taxon>Spongiibacteraceae</taxon>
        <taxon>Zhongshania</taxon>
    </lineage>
</organism>
<dbReference type="PIRSF" id="PIRSF016020">
    <property type="entry name" value="PHexose_mutarotase"/>
    <property type="match status" value="1"/>
</dbReference>
<proteinExistence type="inferred from homology"/>
<comment type="similarity">
    <text evidence="2 4">Belongs to the glucose-6-phosphate 1-epimerase family.</text>
</comment>
<accession>A0ABV3U2J5</accession>
<reference evidence="5 6" key="1">
    <citation type="journal article" date="2011" name="Int. J. Syst. Evol. Microbiol.">
        <title>Zhongshania antarctica gen. nov., sp. nov. and Zhongshania guokunii sp. nov., gammaproteobacteria respectively isolated from coastal attached (fast) ice and surface seawater of the Antarctic.</title>
        <authorList>
            <person name="Li H.J."/>
            <person name="Zhang X.Y."/>
            <person name="Chen C.X."/>
            <person name="Zhang Y.J."/>
            <person name="Gao Z.M."/>
            <person name="Yu Y."/>
            <person name="Chen X.L."/>
            <person name="Chen B."/>
            <person name="Zhang Y.Z."/>
        </authorList>
    </citation>
    <scope>NUCLEOTIDE SEQUENCE [LARGE SCALE GENOMIC DNA]</scope>
    <source>
        <strain evidence="5 6">R06B22</strain>
    </source>
</reference>
<dbReference type="SUPFAM" id="SSF74650">
    <property type="entry name" value="Galactose mutarotase-like"/>
    <property type="match status" value="1"/>
</dbReference>
<dbReference type="GO" id="GO:0016853">
    <property type="term" value="F:isomerase activity"/>
    <property type="evidence" value="ECO:0007669"/>
    <property type="project" value="UniProtKB-KW"/>
</dbReference>
<sequence length="314" mass="34491">MTADIAASIDMLELRNAQIHLRPASDIFTEADGFSALNSESADLPVLECISAKCRAVISLQGAQVLAFCPAAKQELLWLSPLSRFRPGDAIRGGIPVCLPWFGVNRRQADLPKHGLARTQLWSLDDVQQAPDDTISLRLVFRPNSEDLALFPYAFLAELTIELGTELRLSLRLSNEGQELMPLSFAFHSYFSVSDSSVIKLEGIDGREYLDNCQGLSRFVQSDSLVFDREIDRVYEAVGASQTLIDSNRNIEIDGRGCDTVVIWNPGAVLAAKMDDVGQYYCRYICVERGMAFGDELQLAAGGVAEAKMTLSSS</sequence>
<dbReference type="PANTHER" id="PTHR11122:SF13">
    <property type="entry name" value="GLUCOSE-6-PHOSPHATE 1-EPIMERASE"/>
    <property type="match status" value="1"/>
</dbReference>
<evidence type="ECO:0000256" key="4">
    <source>
        <dbReference type="PIRNR" id="PIRNR016020"/>
    </source>
</evidence>
<evidence type="ECO:0000313" key="6">
    <source>
        <dbReference type="Proteomes" id="UP001557484"/>
    </source>
</evidence>
<dbReference type="Gene3D" id="2.70.98.10">
    <property type="match status" value="1"/>
</dbReference>
<dbReference type="InterPro" id="IPR011013">
    <property type="entry name" value="Gal_mutarotase_sf_dom"/>
</dbReference>
<dbReference type="InterPro" id="IPR025532">
    <property type="entry name" value="G6P_1-epimerase"/>
</dbReference>
<dbReference type="InterPro" id="IPR014718">
    <property type="entry name" value="GH-type_carb-bd"/>
</dbReference>
<evidence type="ECO:0000256" key="2">
    <source>
        <dbReference type="ARBA" id="ARBA00005866"/>
    </source>
</evidence>
<dbReference type="RefSeq" id="WP_368377305.1">
    <property type="nucleotide sequence ID" value="NZ_JBFRYB010000002.1"/>
</dbReference>
<dbReference type="Proteomes" id="UP001557484">
    <property type="component" value="Unassembled WGS sequence"/>
</dbReference>
<dbReference type="PANTHER" id="PTHR11122">
    <property type="entry name" value="APOSPORY-ASSOCIATED PROTEIN C-RELATED"/>
    <property type="match status" value="1"/>
</dbReference>
<dbReference type="Pfam" id="PF01263">
    <property type="entry name" value="Aldose_epim"/>
    <property type="match status" value="1"/>
</dbReference>
<protein>
    <recommendedName>
        <fullName evidence="4">Putative glucose-6-phosphate 1-epimerase</fullName>
        <ecNumber evidence="4">5.1.3.15</ecNumber>
    </recommendedName>
</protein>
<comment type="catalytic activity">
    <reaction evidence="1">
        <text>alpha-D-glucose 6-phosphate = beta-D-glucose 6-phosphate</text>
        <dbReference type="Rhea" id="RHEA:16249"/>
        <dbReference type="ChEBI" id="CHEBI:58225"/>
        <dbReference type="ChEBI" id="CHEBI:58247"/>
        <dbReference type="EC" id="5.1.3.15"/>
    </reaction>
</comment>
<name>A0ABV3U2J5_9GAMM</name>
<dbReference type="EMBL" id="JBFRYB010000002">
    <property type="protein sequence ID" value="MEX1667194.1"/>
    <property type="molecule type" value="Genomic_DNA"/>
</dbReference>
<evidence type="ECO:0000256" key="1">
    <source>
        <dbReference type="ARBA" id="ARBA00001096"/>
    </source>
</evidence>